<evidence type="ECO:0000313" key="2">
    <source>
        <dbReference type="Proteomes" id="UP000270094"/>
    </source>
</evidence>
<keyword evidence="2" id="KW-1185">Reference proteome</keyword>
<organism evidence="1 2">
    <name type="scientific">Strongylus vulgaris</name>
    <name type="common">Blood worm</name>
    <dbReference type="NCBI Taxonomy" id="40348"/>
    <lineage>
        <taxon>Eukaryota</taxon>
        <taxon>Metazoa</taxon>
        <taxon>Ecdysozoa</taxon>
        <taxon>Nematoda</taxon>
        <taxon>Chromadorea</taxon>
        <taxon>Rhabditida</taxon>
        <taxon>Rhabditina</taxon>
        <taxon>Rhabditomorpha</taxon>
        <taxon>Strongyloidea</taxon>
        <taxon>Strongylidae</taxon>
        <taxon>Strongylus</taxon>
    </lineage>
</organism>
<dbReference type="EMBL" id="UYYB01097147">
    <property type="protein sequence ID" value="VDM76507.1"/>
    <property type="molecule type" value="Genomic_DNA"/>
</dbReference>
<proteinExistence type="predicted"/>
<name>A0A3P7JJY8_STRVU</name>
<protein>
    <submittedName>
        <fullName evidence="1">Uncharacterized protein</fullName>
    </submittedName>
</protein>
<dbReference type="AlphaFoldDB" id="A0A3P7JJY8"/>
<accession>A0A3P7JJY8</accession>
<reference evidence="1 2" key="1">
    <citation type="submission" date="2018-11" db="EMBL/GenBank/DDBJ databases">
        <authorList>
            <consortium name="Pathogen Informatics"/>
        </authorList>
    </citation>
    <scope>NUCLEOTIDE SEQUENCE [LARGE SCALE GENOMIC DNA]</scope>
</reference>
<sequence>MLQLLCHKSRENLADHLDCELGSRVERTADGRRLVKITQRNRRSSSVERMATDCLMVGAPLVGKHIDTQLRIVRDCCVGDDGGTVAETGSERNGYGNV</sequence>
<dbReference type="Proteomes" id="UP000270094">
    <property type="component" value="Unassembled WGS sequence"/>
</dbReference>
<evidence type="ECO:0000313" key="1">
    <source>
        <dbReference type="EMBL" id="VDM76507.1"/>
    </source>
</evidence>
<gene>
    <name evidence="1" type="ORF">SVUK_LOCUS11505</name>
</gene>